<sequence>MDTTPIRFPSTSRLPNHKYQISKMLTHFFSLQEVLPRRIQTKFFDFIRSKLLDRINIIRSRGSSNSNRNRSTKTFFNFSYKKYRFHFGIYIPCLPDCTSDSLSDKPTFLTQTPKTLCFCQIPSPFIMSHHRRACVMHQKKFFCMEVNHFLRPTQNLRNEINNNKSTHASNVFNKWFSHTKKEVYSNRLGIKYTVSYYANGHQHIFKKHNKYRYMYKKRYNNFSHNYSTNNSTKKKQEARFKRKCTRVYNKNNKLRKLNDLQKLRLAFRRRFLTSPSQYIDKPVTHLRYSNKRRSIKKSDYNFNVPFFSFKKKVPPIWRTNHITYNFSSSYNHVPRSQKSTSFFIEAVTPSTTFCKDIVYPLPPDMDPVPDNIVVLNELRPYIPDGPIYMMDPLPYKKSKKVRPPTYTYCIPGSRLWFDYLRKNIKNGTLPFRDFRVTTSSPISTHFTLDNTSVSDITSHNDNNIQQYNDFSNLQQNIMENNKRQWDIINVQLDNIIIKDSKDTSNQQSLYKKHKGTSTSYPDDSLEEGSTSAQY</sequence>
<dbReference type="Proteomes" id="UP000022910">
    <property type="component" value="Unassembled WGS sequence"/>
</dbReference>
<evidence type="ECO:0000313" key="3">
    <source>
        <dbReference type="EMBL" id="EXX76397.1"/>
    </source>
</evidence>
<dbReference type="InterPro" id="IPR058524">
    <property type="entry name" value="DUF8211"/>
</dbReference>
<dbReference type="EMBL" id="JEMT01012252">
    <property type="protein sequence ID" value="EXX76397.1"/>
    <property type="molecule type" value="Genomic_DNA"/>
</dbReference>
<evidence type="ECO:0000256" key="1">
    <source>
        <dbReference type="SAM" id="MobiDB-lite"/>
    </source>
</evidence>
<dbReference type="Pfam" id="PF26638">
    <property type="entry name" value="DUF8211"/>
    <property type="match status" value="1"/>
</dbReference>
<organism evidence="3 4">
    <name type="scientific">Rhizophagus irregularis (strain DAOM 197198w)</name>
    <name type="common">Glomus intraradices</name>
    <dbReference type="NCBI Taxonomy" id="1432141"/>
    <lineage>
        <taxon>Eukaryota</taxon>
        <taxon>Fungi</taxon>
        <taxon>Fungi incertae sedis</taxon>
        <taxon>Mucoromycota</taxon>
        <taxon>Glomeromycotina</taxon>
        <taxon>Glomeromycetes</taxon>
        <taxon>Glomerales</taxon>
        <taxon>Glomeraceae</taxon>
        <taxon>Rhizophagus</taxon>
    </lineage>
</organism>
<feature type="compositionally biased region" description="Polar residues" evidence="1">
    <location>
        <begin position="516"/>
        <end position="534"/>
    </location>
</feature>
<protein>
    <recommendedName>
        <fullName evidence="2">DUF8211 domain-containing protein</fullName>
    </recommendedName>
</protein>
<dbReference type="AlphaFoldDB" id="A0A015K3M3"/>
<dbReference type="OrthoDB" id="2370928at2759"/>
<feature type="region of interest" description="Disordered" evidence="1">
    <location>
        <begin position="503"/>
        <end position="534"/>
    </location>
</feature>
<keyword evidence="4" id="KW-1185">Reference proteome</keyword>
<reference evidence="3 4" key="1">
    <citation type="submission" date="2014-02" db="EMBL/GenBank/DDBJ databases">
        <title>Single nucleus genome sequencing reveals high similarity among nuclei of an endomycorrhizal fungus.</title>
        <authorList>
            <person name="Lin K."/>
            <person name="Geurts R."/>
            <person name="Zhang Z."/>
            <person name="Limpens E."/>
            <person name="Saunders D.G."/>
            <person name="Mu D."/>
            <person name="Pang E."/>
            <person name="Cao H."/>
            <person name="Cha H."/>
            <person name="Lin T."/>
            <person name="Zhou Q."/>
            <person name="Shang Y."/>
            <person name="Li Y."/>
            <person name="Ivanov S."/>
            <person name="Sharma T."/>
            <person name="Velzen R.V."/>
            <person name="Ruijter N.D."/>
            <person name="Aanen D.K."/>
            <person name="Win J."/>
            <person name="Kamoun S."/>
            <person name="Bisseling T."/>
            <person name="Huang S."/>
        </authorList>
    </citation>
    <scope>NUCLEOTIDE SEQUENCE [LARGE SCALE GENOMIC DNA]</scope>
    <source>
        <strain evidence="4">DAOM197198w</strain>
    </source>
</reference>
<gene>
    <name evidence="3" type="ORF">RirG_033490</name>
</gene>
<name>A0A015K3M3_RHIIW</name>
<comment type="caution">
    <text evidence="3">The sequence shown here is derived from an EMBL/GenBank/DDBJ whole genome shotgun (WGS) entry which is preliminary data.</text>
</comment>
<evidence type="ECO:0000313" key="4">
    <source>
        <dbReference type="Proteomes" id="UP000022910"/>
    </source>
</evidence>
<feature type="domain" description="DUF8211" evidence="2">
    <location>
        <begin position="167"/>
        <end position="304"/>
    </location>
</feature>
<evidence type="ECO:0000259" key="2">
    <source>
        <dbReference type="Pfam" id="PF26638"/>
    </source>
</evidence>
<accession>A0A015K3M3</accession>
<proteinExistence type="predicted"/>
<dbReference type="HOGENOM" id="CLU_038292_1_0_1"/>